<dbReference type="PANTHER" id="PTHR44942:SF4">
    <property type="entry name" value="METHYLTRANSFERASE TYPE 11 DOMAIN-CONTAINING PROTEIN"/>
    <property type="match status" value="1"/>
</dbReference>
<dbReference type="CDD" id="cd02440">
    <property type="entry name" value="AdoMet_MTases"/>
    <property type="match status" value="1"/>
</dbReference>
<feature type="region of interest" description="Disordered" evidence="3">
    <location>
        <begin position="250"/>
        <end position="272"/>
    </location>
</feature>
<dbReference type="InterPro" id="IPR041698">
    <property type="entry name" value="Methyltransf_25"/>
</dbReference>
<dbReference type="SUPFAM" id="SSF53335">
    <property type="entry name" value="S-adenosyl-L-methionine-dependent methyltransferases"/>
    <property type="match status" value="1"/>
</dbReference>
<dbReference type="EMBL" id="JAAATY010000016">
    <property type="protein sequence ID" value="NRN67877.1"/>
    <property type="molecule type" value="Genomic_DNA"/>
</dbReference>
<evidence type="ECO:0000313" key="5">
    <source>
        <dbReference type="EMBL" id="NRN67877.1"/>
    </source>
</evidence>
<evidence type="ECO:0000259" key="4">
    <source>
        <dbReference type="Pfam" id="PF13649"/>
    </source>
</evidence>
<feature type="compositionally biased region" description="Basic residues" evidence="3">
    <location>
        <begin position="250"/>
        <end position="264"/>
    </location>
</feature>
<reference evidence="5 6" key="1">
    <citation type="submission" date="2020-01" db="EMBL/GenBank/DDBJ databases">
        <title>Kibdelosporangium persica a novel Actinomycetes from a hot desert in Iran.</title>
        <authorList>
            <person name="Safaei N."/>
            <person name="Zaburannyi N."/>
            <person name="Mueller R."/>
            <person name="Wink J."/>
        </authorList>
    </citation>
    <scope>NUCLEOTIDE SEQUENCE [LARGE SCALE GENOMIC DNA]</scope>
    <source>
        <strain evidence="5 6">4NS15</strain>
    </source>
</reference>
<dbReference type="InterPro" id="IPR029063">
    <property type="entry name" value="SAM-dependent_MTases_sf"/>
</dbReference>
<gene>
    <name evidence="5" type="ORF">GC106_51180</name>
</gene>
<proteinExistence type="predicted"/>
<comment type="caution">
    <text evidence="5">The sequence shown here is derived from an EMBL/GenBank/DDBJ whole genome shotgun (WGS) entry which is preliminary data.</text>
</comment>
<accession>A0ABX2FAG5</accession>
<keyword evidence="6" id="KW-1185">Reference proteome</keyword>
<organism evidence="5 6">
    <name type="scientific">Kibdelosporangium persicum</name>
    <dbReference type="NCBI Taxonomy" id="2698649"/>
    <lineage>
        <taxon>Bacteria</taxon>
        <taxon>Bacillati</taxon>
        <taxon>Actinomycetota</taxon>
        <taxon>Actinomycetes</taxon>
        <taxon>Pseudonocardiales</taxon>
        <taxon>Pseudonocardiaceae</taxon>
        <taxon>Kibdelosporangium</taxon>
    </lineage>
</organism>
<dbReference type="InterPro" id="IPR051052">
    <property type="entry name" value="Diverse_substrate_MTase"/>
</dbReference>
<name>A0ABX2FAG5_9PSEU</name>
<dbReference type="PANTHER" id="PTHR44942">
    <property type="entry name" value="METHYLTRANSF_11 DOMAIN-CONTAINING PROTEIN"/>
    <property type="match status" value="1"/>
</dbReference>
<keyword evidence="1" id="KW-0489">Methyltransferase</keyword>
<evidence type="ECO:0000256" key="3">
    <source>
        <dbReference type="SAM" id="MobiDB-lite"/>
    </source>
</evidence>
<evidence type="ECO:0000313" key="6">
    <source>
        <dbReference type="Proteomes" id="UP000763557"/>
    </source>
</evidence>
<evidence type="ECO:0000256" key="1">
    <source>
        <dbReference type="ARBA" id="ARBA00022603"/>
    </source>
</evidence>
<protein>
    <recommendedName>
        <fullName evidence="4">Methyltransferase domain-containing protein</fullName>
    </recommendedName>
</protein>
<evidence type="ECO:0000256" key="2">
    <source>
        <dbReference type="ARBA" id="ARBA00022679"/>
    </source>
</evidence>
<dbReference type="Pfam" id="PF13649">
    <property type="entry name" value="Methyltransf_25"/>
    <property type="match status" value="1"/>
</dbReference>
<feature type="domain" description="Methyltransferase" evidence="4">
    <location>
        <begin position="44"/>
        <end position="118"/>
    </location>
</feature>
<sequence>MWQWDPSLYSRSAVYYSRGRLPYPPALAGAMATELGLDGTGRLLDVGCGPGSLTLLLADKFEQALGIDADPDMITEATRLAAGKPNTRWLHMRAEDLPAGLGTFRLITFAQSFHWMNPLCRNGYFGVPERQFRRAAKVDTGCRKGGHGVPQRWTRGAGMVDTAVSGARSGASPLRSVWRGRGPRPWRRAPPCGRPRRTCGPPPGRRPRVPRPRSWHEQRSRRAAPPGCRRTAGGRRGNRHVRCVGRAWRRAPGRARRGRRRRCWTRASSRPA</sequence>
<keyword evidence="2" id="KW-0808">Transferase</keyword>
<dbReference type="Proteomes" id="UP000763557">
    <property type="component" value="Unassembled WGS sequence"/>
</dbReference>
<dbReference type="Gene3D" id="3.40.50.150">
    <property type="entry name" value="Vaccinia Virus protein VP39"/>
    <property type="match status" value="1"/>
</dbReference>
<feature type="region of interest" description="Disordered" evidence="3">
    <location>
        <begin position="166"/>
        <end position="237"/>
    </location>
</feature>